<dbReference type="Proteomes" id="UP000036426">
    <property type="component" value="Unassembled WGS sequence"/>
</dbReference>
<keyword evidence="4 7" id="KW-0812">Transmembrane</keyword>
<evidence type="ECO:0000256" key="7">
    <source>
        <dbReference type="SAM" id="Phobius"/>
    </source>
</evidence>
<dbReference type="Pfam" id="PF03458">
    <property type="entry name" value="Gly_transporter"/>
    <property type="match status" value="2"/>
</dbReference>
<comment type="subcellular location">
    <subcellularLocation>
        <location evidence="1">Cell membrane</location>
        <topology evidence="1">Multi-pass membrane protein</topology>
    </subcellularLocation>
</comment>
<evidence type="ECO:0000313" key="10">
    <source>
        <dbReference type="Proteomes" id="UP000036426"/>
    </source>
</evidence>
<dbReference type="PATRIC" id="fig|754436.4.peg.2828"/>
<comment type="caution">
    <text evidence="9">The sequence shown here is derived from an EMBL/GenBank/DDBJ whole genome shotgun (WGS) entry which is preliminary data.</text>
</comment>
<keyword evidence="5 7" id="KW-1133">Transmembrane helix</keyword>
<dbReference type="PANTHER" id="PTHR30506:SF3">
    <property type="entry name" value="UPF0126 INNER MEMBRANE PROTEIN YADS-RELATED"/>
    <property type="match status" value="1"/>
</dbReference>
<evidence type="ECO:0000256" key="3">
    <source>
        <dbReference type="ARBA" id="ARBA00022475"/>
    </source>
</evidence>
<keyword evidence="10" id="KW-1185">Reference proteome</keyword>
<proteinExistence type="inferred from homology"/>
<evidence type="ECO:0000256" key="1">
    <source>
        <dbReference type="ARBA" id="ARBA00004651"/>
    </source>
</evidence>
<organism evidence="9 10">
    <name type="scientific">Photobacterium aphoticum</name>
    <dbReference type="NCBI Taxonomy" id="754436"/>
    <lineage>
        <taxon>Bacteria</taxon>
        <taxon>Pseudomonadati</taxon>
        <taxon>Pseudomonadota</taxon>
        <taxon>Gammaproteobacteria</taxon>
        <taxon>Vibrionales</taxon>
        <taxon>Vibrionaceae</taxon>
        <taxon>Photobacterium</taxon>
    </lineage>
</organism>
<evidence type="ECO:0000256" key="6">
    <source>
        <dbReference type="ARBA" id="ARBA00023136"/>
    </source>
</evidence>
<dbReference type="EMBL" id="LDOV01000025">
    <property type="protein sequence ID" value="KLU99973.1"/>
    <property type="molecule type" value="Genomic_DNA"/>
</dbReference>
<dbReference type="RefSeq" id="WP_047874915.1">
    <property type="nucleotide sequence ID" value="NZ_BMYC01000008.1"/>
</dbReference>
<dbReference type="GO" id="GO:0005886">
    <property type="term" value="C:plasma membrane"/>
    <property type="evidence" value="ECO:0007669"/>
    <property type="project" value="UniProtKB-SubCell"/>
</dbReference>
<feature type="transmembrane region" description="Helical" evidence="7">
    <location>
        <begin position="172"/>
        <end position="193"/>
    </location>
</feature>
<dbReference type="OrthoDB" id="9791874at2"/>
<keyword evidence="3" id="KW-1003">Cell membrane</keyword>
<dbReference type="AlphaFoldDB" id="A0A0J1GKI1"/>
<name>A0A0J1GKI1_9GAMM</name>
<evidence type="ECO:0000256" key="4">
    <source>
        <dbReference type="ARBA" id="ARBA00022692"/>
    </source>
</evidence>
<feature type="transmembrane region" description="Helical" evidence="7">
    <location>
        <begin position="115"/>
        <end position="136"/>
    </location>
</feature>
<sequence length="221" mass="23794">MLLTTLYIIGITAEAMTGALAAGKRHMDWFGVMLVASATAIGGGTVRDILLGHYPLGWVAHPQYLVITCLAGLFTTIVAPWVVRFHKLFVLLDSLGLIVFSIIGCRVAMDMGLSPLICIVAAVVTGVFGGLLRDLITRRPPMVLHKELYASVAFIAGAMYFGLLYLGIDETIVTISTLVTGFVIRVAAVQFGWHLPVFHFEELDNEANAKASTKNSAESQG</sequence>
<dbReference type="InterPro" id="IPR005115">
    <property type="entry name" value="Gly_transporter"/>
</dbReference>
<protein>
    <submittedName>
        <fullName evidence="9">Membrane protein</fullName>
    </submittedName>
</protein>
<comment type="similarity">
    <text evidence="2">Belongs to the UPF0126 family.</text>
</comment>
<feature type="transmembrane region" description="Helical" evidence="7">
    <location>
        <begin position="90"/>
        <end position="109"/>
    </location>
</feature>
<evidence type="ECO:0000259" key="8">
    <source>
        <dbReference type="Pfam" id="PF03458"/>
    </source>
</evidence>
<feature type="transmembrane region" description="Helical" evidence="7">
    <location>
        <begin position="64"/>
        <end position="83"/>
    </location>
</feature>
<feature type="domain" description="Glycine transporter" evidence="8">
    <location>
        <begin position="6"/>
        <end position="78"/>
    </location>
</feature>
<accession>A0A0J1GKI1</accession>
<feature type="domain" description="Glycine transporter" evidence="8">
    <location>
        <begin position="91"/>
        <end position="163"/>
    </location>
</feature>
<reference evidence="9 10" key="1">
    <citation type="submission" date="2015-05" db="EMBL/GenBank/DDBJ databases">
        <title>Photobacterium galathea sp. nov.</title>
        <authorList>
            <person name="Machado H."/>
            <person name="Gram L."/>
        </authorList>
    </citation>
    <scope>NUCLEOTIDE SEQUENCE [LARGE SCALE GENOMIC DNA]</scope>
    <source>
        <strain evidence="9 10">DSM 25995</strain>
    </source>
</reference>
<evidence type="ECO:0000256" key="5">
    <source>
        <dbReference type="ARBA" id="ARBA00022989"/>
    </source>
</evidence>
<gene>
    <name evidence="9" type="ORF">ABT58_13310</name>
</gene>
<dbReference type="PANTHER" id="PTHR30506">
    <property type="entry name" value="INNER MEMBRANE PROTEIN"/>
    <property type="match status" value="1"/>
</dbReference>
<evidence type="ECO:0000256" key="2">
    <source>
        <dbReference type="ARBA" id="ARBA00008193"/>
    </source>
</evidence>
<evidence type="ECO:0000313" key="9">
    <source>
        <dbReference type="EMBL" id="KLU99973.1"/>
    </source>
</evidence>
<keyword evidence="6 7" id="KW-0472">Membrane</keyword>
<feature type="transmembrane region" description="Helical" evidence="7">
    <location>
        <begin position="148"/>
        <end position="166"/>
    </location>
</feature>